<keyword evidence="3" id="KW-1185">Reference proteome</keyword>
<comment type="caution">
    <text evidence="2">The sequence shown here is derived from an EMBL/GenBank/DDBJ whole genome shotgun (WGS) entry which is preliminary data.</text>
</comment>
<feature type="chain" id="PRO_5036462459" evidence="1">
    <location>
        <begin position="26"/>
        <end position="345"/>
    </location>
</feature>
<dbReference type="InterPro" id="IPR019861">
    <property type="entry name" value="PorP/SprF_Bacteroidetes"/>
</dbReference>
<dbReference type="Proteomes" id="UP000198711">
    <property type="component" value="Unassembled WGS sequence"/>
</dbReference>
<dbReference type="EMBL" id="FNNO01000004">
    <property type="protein sequence ID" value="SDW62551.1"/>
    <property type="molecule type" value="Genomic_DNA"/>
</dbReference>
<sequence length="345" mass="38174">MIKQSTLRMLVAWCLLLLCSNRVAAQDYTFSQFYEQPLLRNPALAGIFTGDIRLSLAHRDQWGSVTVPYRTTSFSAEYKIPVGTKDDIVTVGTQMSIDGAGDLRLRRTQILPVVNFHKALSENSDTYLSAAFMGGPVSSQFDPSQMKMGDQFRGGSFDPSNPSSQPITATGYSYWDMATGLSFSSAFSNKTRFYVAVGLSHFNNPTITSVTGNVENFLRPRWSFNLGVNAPSGESGHVIAFVDYFAQNGGRQVLGGALYGVNIREYDNNEPDIMYIGSFLRWGDAAIPTVKLEFAHFSIGVSYDINISKLKVASNLRGGLELTASYRDFLKIRSSTLDKVRCIRF</sequence>
<dbReference type="AlphaFoldDB" id="A0A8X8LD33"/>
<name>A0A8X8LD33_9BACT</name>
<keyword evidence="1" id="KW-0732">Signal</keyword>
<gene>
    <name evidence="2" type="ORF">SAMN05444410_104139</name>
</gene>
<accession>A0A8X8LD33</accession>
<dbReference type="Pfam" id="PF11751">
    <property type="entry name" value="PorP_SprF"/>
    <property type="match status" value="1"/>
</dbReference>
<organism evidence="2 3">
    <name type="scientific">Hydrobacter penzbergensis</name>
    <dbReference type="NCBI Taxonomy" id="1235997"/>
    <lineage>
        <taxon>Bacteria</taxon>
        <taxon>Pseudomonadati</taxon>
        <taxon>Bacteroidota</taxon>
        <taxon>Chitinophagia</taxon>
        <taxon>Chitinophagales</taxon>
        <taxon>Chitinophagaceae</taxon>
        <taxon>Hydrobacter</taxon>
    </lineage>
</organism>
<evidence type="ECO:0000313" key="3">
    <source>
        <dbReference type="Proteomes" id="UP000198711"/>
    </source>
</evidence>
<protein>
    <submittedName>
        <fullName evidence="2">Type IX secretion system membrane protein, PorP/SprF family</fullName>
    </submittedName>
</protein>
<evidence type="ECO:0000313" key="2">
    <source>
        <dbReference type="EMBL" id="SDW62551.1"/>
    </source>
</evidence>
<evidence type="ECO:0000256" key="1">
    <source>
        <dbReference type="SAM" id="SignalP"/>
    </source>
</evidence>
<proteinExistence type="predicted"/>
<reference evidence="2 3" key="1">
    <citation type="submission" date="2016-10" db="EMBL/GenBank/DDBJ databases">
        <authorList>
            <person name="Varghese N."/>
            <person name="Submissions S."/>
        </authorList>
    </citation>
    <scope>NUCLEOTIDE SEQUENCE [LARGE SCALE GENOMIC DNA]</scope>
    <source>
        <strain evidence="2 3">DSM 25353</strain>
    </source>
</reference>
<feature type="signal peptide" evidence="1">
    <location>
        <begin position="1"/>
        <end position="25"/>
    </location>
</feature>
<dbReference type="NCBIfam" id="TIGR03519">
    <property type="entry name" value="T9SS_PorP_fam"/>
    <property type="match status" value="1"/>
</dbReference>
<dbReference type="RefSeq" id="WP_092723163.1">
    <property type="nucleotide sequence ID" value="NZ_FNNO01000004.1"/>
</dbReference>